<organism evidence="3 5">
    <name type="scientific">Shewanella psychromarinicola</name>
    <dbReference type="NCBI Taxonomy" id="2487742"/>
    <lineage>
        <taxon>Bacteria</taxon>
        <taxon>Pseudomonadati</taxon>
        <taxon>Pseudomonadota</taxon>
        <taxon>Gammaproteobacteria</taxon>
        <taxon>Alteromonadales</taxon>
        <taxon>Shewanellaceae</taxon>
        <taxon>Shewanella</taxon>
    </lineage>
</organism>
<reference evidence="5" key="2">
    <citation type="submission" date="2018-11" db="EMBL/GenBank/DDBJ databases">
        <title>Shewanella sp. R106.</title>
        <authorList>
            <person name="Hwang Y.J."/>
            <person name="Hwang C.Y."/>
        </authorList>
    </citation>
    <scope>NUCLEOTIDE SEQUENCE [LARGE SCALE GENOMIC DNA]</scope>
    <source>
        <strain evidence="5">R106</strain>
    </source>
</reference>
<reference evidence="2 4" key="1">
    <citation type="submission" date="2018-11" db="EMBL/GenBank/DDBJ databases">
        <title>Shewanella sp. M2.</title>
        <authorList>
            <person name="Hwang Y.J."/>
            <person name="Hwang C.Y."/>
        </authorList>
    </citation>
    <scope>NUCLEOTIDE SEQUENCE [LARGE SCALE GENOMIC DNA]</scope>
    <source>
        <strain evidence="2 4">M2</strain>
    </source>
</reference>
<accession>A0A3N4DPU7</accession>
<dbReference type="EMBL" id="CP034073">
    <property type="protein sequence ID" value="AZG33555.1"/>
    <property type="molecule type" value="Genomic_DNA"/>
</dbReference>
<evidence type="ECO:0000256" key="1">
    <source>
        <dbReference type="SAM" id="MobiDB-lite"/>
    </source>
</evidence>
<reference evidence="3" key="3">
    <citation type="submission" date="2018-11" db="EMBL/GenBank/DDBJ databases">
        <authorList>
            <person name="Hwang Y.J."/>
            <person name="Hwang C.Y."/>
        </authorList>
    </citation>
    <scope>NUCLEOTIDE SEQUENCE</scope>
    <source>
        <strain evidence="3">R106</strain>
    </source>
</reference>
<dbReference type="Proteomes" id="UP000273778">
    <property type="component" value="Chromosome"/>
</dbReference>
<gene>
    <name evidence="3" type="ORF">EGC77_18185</name>
    <name evidence="2" type="ORF">EGC80_00490</name>
</gene>
<keyword evidence="4" id="KW-1185">Reference proteome</keyword>
<evidence type="ECO:0000313" key="5">
    <source>
        <dbReference type="Proteomes" id="UP000278855"/>
    </source>
</evidence>
<protein>
    <submittedName>
        <fullName evidence="3">Uncharacterized protein</fullName>
    </submittedName>
</protein>
<dbReference type="Proteomes" id="UP000278855">
    <property type="component" value="Unassembled WGS sequence"/>
</dbReference>
<proteinExistence type="predicted"/>
<name>A0A3N4DPU7_9GAMM</name>
<evidence type="ECO:0000313" key="4">
    <source>
        <dbReference type="Proteomes" id="UP000273778"/>
    </source>
</evidence>
<feature type="compositionally biased region" description="Basic and acidic residues" evidence="1">
    <location>
        <begin position="145"/>
        <end position="155"/>
    </location>
</feature>
<feature type="region of interest" description="Disordered" evidence="1">
    <location>
        <begin position="131"/>
        <end position="180"/>
    </location>
</feature>
<dbReference type="RefSeq" id="WP_101032730.1">
    <property type="nucleotide sequence ID" value="NZ_CP034073.1"/>
</dbReference>
<feature type="compositionally biased region" description="Acidic residues" evidence="1">
    <location>
        <begin position="156"/>
        <end position="180"/>
    </location>
</feature>
<evidence type="ECO:0000313" key="3">
    <source>
        <dbReference type="EMBL" id="RPA23650.1"/>
    </source>
</evidence>
<dbReference type="AlphaFoldDB" id="A0A3N4DPU7"/>
<dbReference type="OrthoDB" id="5769186at2"/>
<evidence type="ECO:0000313" key="2">
    <source>
        <dbReference type="EMBL" id="AZG33555.1"/>
    </source>
</evidence>
<dbReference type="EMBL" id="RKKB01000015">
    <property type="protein sequence ID" value="RPA23650.1"/>
    <property type="molecule type" value="Genomic_DNA"/>
</dbReference>
<dbReference type="KEGG" id="spsr:EGC80_00490"/>
<sequence>MAKHLNISRINELKNNANDNIESYNDPDTPNALARFTSQIREILLADPGMLDSVPEYLPVALYDRVKFSAESKRQWAHWISLNIHPSWDEFKTTIAFNNADLPLALAVRKYSEDLLIESCAVVYLLETQGQSEPKQTAADDDSNEHDGVHEHERDDNDDYDTDYDSDEEGYYDQYDEEIE</sequence>